<dbReference type="Pfam" id="PF00550">
    <property type="entry name" value="PP-binding"/>
    <property type="match status" value="1"/>
</dbReference>
<dbReference type="AlphaFoldDB" id="A0A1X0JCE0"/>
<dbReference type="STRING" id="75922.BST47_29985"/>
<evidence type="ECO:0000259" key="4">
    <source>
        <dbReference type="PROSITE" id="PS50075"/>
    </source>
</evidence>
<dbReference type="SUPFAM" id="SSF47336">
    <property type="entry name" value="ACP-like"/>
    <property type="match status" value="1"/>
</dbReference>
<evidence type="ECO:0000313" key="5">
    <source>
        <dbReference type="EMBL" id="ORB60593.1"/>
    </source>
</evidence>
<keyword evidence="6" id="KW-1185">Reference proteome</keyword>
<dbReference type="InterPro" id="IPR036736">
    <property type="entry name" value="ACP-like_sf"/>
</dbReference>
<dbReference type="NCBIfam" id="TIGR01720">
    <property type="entry name" value="NRPS-para261"/>
    <property type="match status" value="1"/>
</dbReference>
<proteinExistence type="predicted"/>
<dbReference type="PROSITE" id="PS50075">
    <property type="entry name" value="CARRIER"/>
    <property type="match status" value="1"/>
</dbReference>
<keyword evidence="2" id="KW-0596">Phosphopantetheine</keyword>
<keyword evidence="3" id="KW-0597">Phosphoprotein</keyword>
<evidence type="ECO:0000256" key="3">
    <source>
        <dbReference type="ARBA" id="ARBA00022553"/>
    </source>
</evidence>
<dbReference type="GO" id="GO:0003824">
    <property type="term" value="F:catalytic activity"/>
    <property type="evidence" value="ECO:0007669"/>
    <property type="project" value="InterPro"/>
</dbReference>
<name>A0A1X0JCE0_9MYCO</name>
<evidence type="ECO:0000313" key="6">
    <source>
        <dbReference type="Proteomes" id="UP000192411"/>
    </source>
</evidence>
<dbReference type="SUPFAM" id="SSF52777">
    <property type="entry name" value="CoA-dependent acyltransferases"/>
    <property type="match status" value="3"/>
</dbReference>
<evidence type="ECO:0000256" key="1">
    <source>
        <dbReference type="ARBA" id="ARBA00001957"/>
    </source>
</evidence>
<dbReference type="Proteomes" id="UP000192411">
    <property type="component" value="Unassembled WGS sequence"/>
</dbReference>
<dbReference type="InterPro" id="IPR010060">
    <property type="entry name" value="NRPS_synth"/>
</dbReference>
<feature type="domain" description="Carrier" evidence="4">
    <location>
        <begin position="1"/>
        <end position="59"/>
    </location>
</feature>
<dbReference type="InterPro" id="IPR001242">
    <property type="entry name" value="Condensation_dom"/>
</dbReference>
<dbReference type="GO" id="GO:0008610">
    <property type="term" value="P:lipid biosynthetic process"/>
    <property type="evidence" value="ECO:0007669"/>
    <property type="project" value="UniProtKB-ARBA"/>
</dbReference>
<dbReference type="InterPro" id="IPR023213">
    <property type="entry name" value="CAT-like_dom_sf"/>
</dbReference>
<dbReference type="PANTHER" id="PTHR45398:SF1">
    <property type="entry name" value="ENZYME, PUTATIVE (JCVI)-RELATED"/>
    <property type="match status" value="1"/>
</dbReference>
<dbReference type="Gene3D" id="3.30.559.30">
    <property type="entry name" value="Nonribosomal peptide synthetase, condensation domain"/>
    <property type="match status" value="2"/>
</dbReference>
<comment type="caution">
    <text evidence="5">The sequence shown here is derived from an EMBL/GenBank/DDBJ whole genome shotgun (WGS) entry which is preliminary data.</text>
</comment>
<gene>
    <name evidence="5" type="ORF">BST47_29985</name>
</gene>
<dbReference type="InterPro" id="IPR009081">
    <property type="entry name" value="PP-bd_ACP"/>
</dbReference>
<dbReference type="PROSITE" id="PS00012">
    <property type="entry name" value="PHOSPHOPANTETHEINE"/>
    <property type="match status" value="1"/>
</dbReference>
<organism evidence="5 6">
    <name type="scientific">Mycolicibacterium tusciae</name>
    <dbReference type="NCBI Taxonomy" id="75922"/>
    <lineage>
        <taxon>Bacteria</taxon>
        <taxon>Bacillati</taxon>
        <taxon>Actinomycetota</taxon>
        <taxon>Actinomycetes</taxon>
        <taxon>Mycobacteriales</taxon>
        <taxon>Mycobacteriaceae</taxon>
        <taxon>Mycolicibacterium</taxon>
    </lineage>
</organism>
<dbReference type="EMBL" id="MVIM01000041">
    <property type="protein sequence ID" value="ORB60593.1"/>
    <property type="molecule type" value="Genomic_DNA"/>
</dbReference>
<evidence type="ECO:0000256" key="2">
    <source>
        <dbReference type="ARBA" id="ARBA00022450"/>
    </source>
</evidence>
<dbReference type="Gene3D" id="1.10.1200.10">
    <property type="entry name" value="ACP-like"/>
    <property type="match status" value="1"/>
</dbReference>
<dbReference type="InterPro" id="IPR006162">
    <property type="entry name" value="Ppantetheine_attach_site"/>
</dbReference>
<dbReference type="Pfam" id="PF00668">
    <property type="entry name" value="Condensation"/>
    <property type="match status" value="2"/>
</dbReference>
<reference evidence="5 6" key="1">
    <citation type="submission" date="2017-02" db="EMBL/GenBank/DDBJ databases">
        <title>The new phylogeny of genus Mycobacterium.</title>
        <authorList>
            <person name="Tortoli E."/>
            <person name="Trovato A."/>
            <person name="Cirillo D.M."/>
        </authorList>
    </citation>
    <scope>NUCLEOTIDE SEQUENCE [LARGE SCALE GENOMIC DNA]</scope>
    <source>
        <strain evidence="5 6">DSM 44338</strain>
    </source>
</reference>
<sequence length="769" mass="82694">MLGLERVGVDDSFFELGGDSILSMQVVSRARAAGVRCRPRDIFVEQTVSQLARVAEVTDGADGVIDEGVGQVLATPIMRWLEGMDGPVDQFNQTVVVEAPAGASEADVLVVLQALLDRHAMLRARVDDDGAAGWSLTVAEPNSVDAQKFLQTVDALSDEAIVAARLRLNPAAGAMLSALWATSTRQLVLIIHHLAVDGVSWRILLEDLNIAWAQHKSGQAIALPVGGTSFARWSALLAEHAQSDAATELADTWRKVAAVPPALPAVQPEVDTYANSGHLSVSLDDETTRLLLGEVPAAFHAGVQDILLIAFGLAWTEFLGARGAPIGIDVEGHGRSEDLAPDVDLSRTVGWFTAKYPVSLAVGDLSWTQVTAGDVALGRVIKDAKEQLHALPDGLTYGLLRYLNPNSHVAEADPTIGFNYLGRLGSGIDLSDELWRLDPEGAAVSEVATAVSLPLAHTVELNSATLDSEAGTHLHATWTWARSALNQGQMSRVSQLWFDALSGICAHVQQCGGGLTPSDISPAKLRQEQIDELERQYRIADVLPLSPVQQGLLFHSGTARDAGDSSDVYAVQLDISLTGPVDPDRLHDAVQTVVNRHPNLAAQFCEEFDEPVQIIPAEPVAGWQYTELDHAGGVDVEEHVARVRASERAAVLDLAEQSAFRVALVRTAPTEYRFVLTNHHIVVDGWSLSILLQEIFASYYGQRLPAAAPYRRFVTWLADRDRDAALAVWSEALAGFETPTLVGSPNRLAHGAKRRQVVHSAGGDHAGPW</sequence>
<comment type="cofactor">
    <cofactor evidence="1">
        <name>pantetheine 4'-phosphate</name>
        <dbReference type="ChEBI" id="CHEBI:47942"/>
    </cofactor>
</comment>
<accession>A0A1X0JCE0</accession>
<dbReference type="Gene3D" id="3.30.559.10">
    <property type="entry name" value="Chloramphenicol acetyltransferase-like domain"/>
    <property type="match status" value="2"/>
</dbReference>
<protein>
    <recommendedName>
        <fullName evidence="4">Carrier domain-containing protein</fullName>
    </recommendedName>
</protein>
<dbReference type="PANTHER" id="PTHR45398">
    <property type="match status" value="1"/>
</dbReference>